<accession>A0ABT8D304</accession>
<keyword evidence="7 8" id="KW-0472">Membrane</keyword>
<dbReference type="Pfam" id="PF01235">
    <property type="entry name" value="Na_Ala_symp"/>
    <property type="match status" value="1"/>
</dbReference>
<evidence type="ECO:0000313" key="10">
    <source>
        <dbReference type="Proteomes" id="UP001243846"/>
    </source>
</evidence>
<name>A0ABT8D304_9RHOB</name>
<proteinExistence type="inferred from homology"/>
<comment type="caution">
    <text evidence="9">The sequence shown here is derived from an EMBL/GenBank/DDBJ whole genome shotgun (WGS) entry which is preliminary data.</text>
</comment>
<comment type="subcellular location">
    <subcellularLocation>
        <location evidence="1">Cell membrane</location>
        <topology evidence="1">Multi-pass membrane protein</topology>
    </subcellularLocation>
</comment>
<evidence type="ECO:0000256" key="4">
    <source>
        <dbReference type="ARBA" id="ARBA00022475"/>
    </source>
</evidence>
<keyword evidence="10" id="KW-1185">Reference proteome</keyword>
<sequence length="73" mass="8264">MQLGVVWNFSDVMNGLMAIPNLIGLLIMSGLIARETKLYLKHDPKLEATSAEIEAFMKGDRGWEEWKANERKG</sequence>
<keyword evidence="6 8" id="KW-1133">Transmembrane helix</keyword>
<gene>
    <name evidence="9" type="ORF">QWZ10_03855</name>
</gene>
<evidence type="ECO:0000256" key="7">
    <source>
        <dbReference type="ARBA" id="ARBA00023136"/>
    </source>
</evidence>
<reference evidence="10" key="1">
    <citation type="journal article" date="2019" name="Int. J. Syst. Evol. Microbiol.">
        <title>The Global Catalogue of Microorganisms (GCM) 10K type strain sequencing project: providing services to taxonomists for standard genome sequencing and annotation.</title>
        <authorList>
            <consortium name="The Broad Institute Genomics Platform"/>
            <consortium name="The Broad Institute Genome Sequencing Center for Infectious Disease"/>
            <person name="Wu L."/>
            <person name="Ma J."/>
        </authorList>
    </citation>
    <scope>NUCLEOTIDE SEQUENCE [LARGE SCALE GENOMIC DNA]</scope>
    <source>
        <strain evidence="10">CECT 8482</strain>
    </source>
</reference>
<dbReference type="EMBL" id="JAUFRC010000001">
    <property type="protein sequence ID" value="MDN3711178.1"/>
    <property type="molecule type" value="Genomic_DNA"/>
</dbReference>
<evidence type="ECO:0000256" key="3">
    <source>
        <dbReference type="ARBA" id="ARBA00022448"/>
    </source>
</evidence>
<keyword evidence="3" id="KW-0813">Transport</keyword>
<evidence type="ECO:0000256" key="5">
    <source>
        <dbReference type="ARBA" id="ARBA00022692"/>
    </source>
</evidence>
<keyword evidence="4" id="KW-1003">Cell membrane</keyword>
<evidence type="ECO:0000256" key="6">
    <source>
        <dbReference type="ARBA" id="ARBA00022989"/>
    </source>
</evidence>
<comment type="similarity">
    <text evidence="2">Belongs to the alanine or glycine:cation symporter (AGCS) (TC 2.A.25) family.</text>
</comment>
<feature type="transmembrane region" description="Helical" evidence="8">
    <location>
        <begin position="12"/>
        <end position="33"/>
    </location>
</feature>
<keyword evidence="5 8" id="KW-0812">Transmembrane</keyword>
<evidence type="ECO:0000256" key="2">
    <source>
        <dbReference type="ARBA" id="ARBA00009261"/>
    </source>
</evidence>
<protein>
    <submittedName>
        <fullName evidence="9">Alanine:cation symporter family protein</fullName>
    </submittedName>
</protein>
<evidence type="ECO:0000313" key="9">
    <source>
        <dbReference type="EMBL" id="MDN3711178.1"/>
    </source>
</evidence>
<evidence type="ECO:0000256" key="8">
    <source>
        <dbReference type="SAM" id="Phobius"/>
    </source>
</evidence>
<evidence type="ECO:0000256" key="1">
    <source>
        <dbReference type="ARBA" id="ARBA00004651"/>
    </source>
</evidence>
<dbReference type="InterPro" id="IPR001463">
    <property type="entry name" value="Na/Ala_symport"/>
</dbReference>
<organism evidence="9 10">
    <name type="scientific">Paracoccus cavernae</name>
    <dbReference type="NCBI Taxonomy" id="1571207"/>
    <lineage>
        <taxon>Bacteria</taxon>
        <taxon>Pseudomonadati</taxon>
        <taxon>Pseudomonadota</taxon>
        <taxon>Alphaproteobacteria</taxon>
        <taxon>Rhodobacterales</taxon>
        <taxon>Paracoccaceae</taxon>
        <taxon>Paracoccus</taxon>
    </lineage>
</organism>
<dbReference type="Proteomes" id="UP001243846">
    <property type="component" value="Unassembled WGS sequence"/>
</dbReference>